<dbReference type="Gene3D" id="3.40.50.880">
    <property type="match status" value="1"/>
</dbReference>
<dbReference type="RefSeq" id="WP_106690067.1">
    <property type="nucleotide sequence ID" value="NZ_PXNQ02000002.1"/>
</dbReference>
<dbReference type="OrthoDB" id="8030967at2"/>
<sequence>MEAAALKPVLIVLIDGFADWETPLISGIGGDFYGLRTRHATPGGGAVTSMGGLNVTGLPDIELQGDEVIVLRGSDGWTGGDAPDLGDMLREAHGRGQTVAAICGATLALARAGLLDGRRHTSNGLDFLRHWLPDYAAADDYQDAAHAIADDGIITASGTAPGTFAAEVLRAAGLPDDALSQFRRITAAEHSA</sequence>
<dbReference type="Pfam" id="PF01965">
    <property type="entry name" value="DJ-1_PfpI"/>
    <property type="match status" value="1"/>
</dbReference>
<protein>
    <submittedName>
        <fullName evidence="2">Thiamine biosynthesis protein ThiJ</fullName>
    </submittedName>
</protein>
<gene>
    <name evidence="2" type="ORF">A7A09_003180</name>
</gene>
<proteinExistence type="predicted"/>
<evidence type="ECO:0000259" key="1">
    <source>
        <dbReference type="Pfam" id="PF01965"/>
    </source>
</evidence>
<comment type="caution">
    <text evidence="2">The sequence shown here is derived from an EMBL/GenBank/DDBJ whole genome shotgun (WGS) entry which is preliminary data.</text>
</comment>
<evidence type="ECO:0000313" key="2">
    <source>
        <dbReference type="EMBL" id="RNF35454.1"/>
    </source>
</evidence>
<dbReference type="InterPro" id="IPR002818">
    <property type="entry name" value="DJ-1/PfpI"/>
</dbReference>
<feature type="domain" description="DJ-1/PfpI" evidence="1">
    <location>
        <begin position="9"/>
        <end position="170"/>
    </location>
</feature>
<dbReference type="AlphaFoldDB" id="A0A3R7P5N7"/>
<dbReference type="SUPFAM" id="SSF52317">
    <property type="entry name" value="Class I glutamine amidotransferase-like"/>
    <property type="match status" value="1"/>
</dbReference>
<dbReference type="InterPro" id="IPR029062">
    <property type="entry name" value="Class_I_gatase-like"/>
</dbReference>
<name>A0A3R7P5N7_9RHOB</name>
<reference evidence="2" key="1">
    <citation type="submission" date="2018-05" db="EMBL/GenBank/DDBJ databases">
        <title>Reclassification of Methylarcula marina and Methylarcula terricola as Paracoccus methylarcula sp.nov., comb.nov. and Paracoccus terricola comb.nov.</title>
        <authorList>
            <person name="Shmareva M.N."/>
            <person name="Doronina N.V."/>
            <person name="Vasilenko O.V."/>
            <person name="Tarlachkov S.V."/>
            <person name="Trotsenko Y.A."/>
        </authorList>
    </citation>
    <scope>NUCLEOTIDE SEQUENCE [LARGE SCALE GENOMIC DNA]</scope>
    <source>
        <strain evidence="2">VKM B-2159</strain>
    </source>
</reference>
<organism evidence="2 3">
    <name type="scientific">Paracoccus methylarcula</name>
    <dbReference type="NCBI Taxonomy" id="72022"/>
    <lineage>
        <taxon>Bacteria</taxon>
        <taxon>Pseudomonadati</taxon>
        <taxon>Pseudomonadota</taxon>
        <taxon>Alphaproteobacteria</taxon>
        <taxon>Rhodobacterales</taxon>
        <taxon>Paracoccaceae</taxon>
        <taxon>Paracoccus</taxon>
    </lineage>
</organism>
<accession>A0A3R7P5N7</accession>
<dbReference type="Proteomes" id="UP000238137">
    <property type="component" value="Unassembled WGS sequence"/>
</dbReference>
<keyword evidence="3" id="KW-1185">Reference proteome</keyword>
<dbReference type="EMBL" id="PXNQ02000002">
    <property type="protein sequence ID" value="RNF35454.1"/>
    <property type="molecule type" value="Genomic_DNA"/>
</dbReference>
<evidence type="ECO:0000313" key="3">
    <source>
        <dbReference type="Proteomes" id="UP000238137"/>
    </source>
</evidence>